<evidence type="ECO:0000256" key="1">
    <source>
        <dbReference type="ARBA" id="ARBA00005773"/>
    </source>
</evidence>
<feature type="signal peptide" evidence="9">
    <location>
        <begin position="1"/>
        <end position="23"/>
    </location>
</feature>
<evidence type="ECO:0000256" key="3">
    <source>
        <dbReference type="ARBA" id="ARBA00022954"/>
    </source>
</evidence>
<comment type="caution">
    <text evidence="10">The sequence shown here is derived from an EMBL/GenBank/DDBJ whole genome shotgun (WGS) entry which is preliminary data.</text>
</comment>
<keyword evidence="4 8" id="KW-1133">Transmembrane helix</keyword>
<keyword evidence="7" id="KW-0813">Transport</keyword>
<protein>
    <submittedName>
        <fullName evidence="10">Uncharacterized protein</fullName>
    </submittedName>
</protein>
<dbReference type="Proteomes" id="UP001516400">
    <property type="component" value="Unassembled WGS sequence"/>
</dbReference>
<comment type="subcellular location">
    <subcellularLocation>
        <location evidence="7">Membrane</location>
        <topology evidence="7">Multi-pass membrane protein</topology>
    </subcellularLocation>
</comment>
<organism evidence="10 11">
    <name type="scientific">Cryptolaemus montrouzieri</name>
    <dbReference type="NCBI Taxonomy" id="559131"/>
    <lineage>
        <taxon>Eukaryota</taxon>
        <taxon>Metazoa</taxon>
        <taxon>Ecdysozoa</taxon>
        <taxon>Arthropoda</taxon>
        <taxon>Hexapoda</taxon>
        <taxon>Insecta</taxon>
        <taxon>Pterygota</taxon>
        <taxon>Neoptera</taxon>
        <taxon>Endopterygota</taxon>
        <taxon>Coleoptera</taxon>
        <taxon>Polyphaga</taxon>
        <taxon>Cucujiformia</taxon>
        <taxon>Coccinelloidea</taxon>
        <taxon>Coccinellidae</taxon>
        <taxon>Scymninae</taxon>
        <taxon>Scymnini</taxon>
        <taxon>Cryptolaemus</taxon>
    </lineage>
</organism>
<keyword evidence="6" id="KW-0325">Glycoprotein</keyword>
<evidence type="ECO:0000313" key="11">
    <source>
        <dbReference type="Proteomes" id="UP001516400"/>
    </source>
</evidence>
<evidence type="ECO:0000256" key="6">
    <source>
        <dbReference type="ARBA" id="ARBA00023180"/>
    </source>
</evidence>
<evidence type="ECO:0000256" key="8">
    <source>
        <dbReference type="SAM" id="Phobius"/>
    </source>
</evidence>
<dbReference type="GO" id="GO:0005886">
    <property type="term" value="C:plasma membrane"/>
    <property type="evidence" value="ECO:0007669"/>
    <property type="project" value="UniProtKB-UniRule"/>
</dbReference>
<name>A0ABD2NLT8_9CUCU</name>
<keyword evidence="11" id="KW-1185">Reference proteome</keyword>
<dbReference type="InterPro" id="IPR036259">
    <property type="entry name" value="MFS_trans_sf"/>
</dbReference>
<evidence type="ECO:0000256" key="4">
    <source>
        <dbReference type="ARBA" id="ARBA00022989"/>
    </source>
</evidence>
<dbReference type="Gene3D" id="1.20.1250.20">
    <property type="entry name" value="MFS general substrate transporter like domains"/>
    <property type="match status" value="1"/>
</dbReference>
<keyword evidence="9" id="KW-0732">Signal</keyword>
<dbReference type="GO" id="GO:0005542">
    <property type="term" value="F:folic acid binding"/>
    <property type="evidence" value="ECO:0007669"/>
    <property type="project" value="UniProtKB-KW"/>
</dbReference>
<evidence type="ECO:0000313" key="10">
    <source>
        <dbReference type="EMBL" id="KAL3279514.1"/>
    </source>
</evidence>
<dbReference type="Pfam" id="PF01770">
    <property type="entry name" value="Folate_carrier"/>
    <property type="match status" value="1"/>
</dbReference>
<sequence length="412" mass="47723">MVENWLKLSLILCFFGFLKEIRPSEPFIYEYLTGSWRNITGDEVTSEVYPVATYSYLVLLVVVFLITDLLRYKPLIVTLGFSGIIFSALLIWTTSLFALQVTEVFYGIFMAAEVAYYTYIYAKVEKERYSVVTSHTRASILAGRFVSGILGQILISFKFMDYKELNYITFTAMMMATFWSFFLPPVKESIYFHRHVEEITTRRTRFFKGVSLMKEHIYQSFSNIYVIKWSVWYALGTCCFLQVQTYMQPLWNYVIGDSKRTLYNGAVEAILTLLGFFVALLAGIIKIQWDLKGDILRIICCTLQGIIIVIGATTHNIYVCYICYIVYGALYHFVITIVSAEIAKRVKNDTFGLIFGFNTFIAMIFQSLLTLVVVNDIFELLLDIRQQYIVYGCFCFLLLSLMFLILFLVNVY</sequence>
<dbReference type="AlphaFoldDB" id="A0ABD2NLT8"/>
<dbReference type="PANTHER" id="PTHR10686:SF18">
    <property type="entry name" value="IP11787P-RELATED"/>
    <property type="match status" value="1"/>
</dbReference>
<feature type="chain" id="PRO_5044789141" evidence="9">
    <location>
        <begin position="24"/>
        <end position="412"/>
    </location>
</feature>
<feature type="transmembrane region" description="Helical" evidence="8">
    <location>
        <begin position="104"/>
        <end position="121"/>
    </location>
</feature>
<keyword evidence="3" id="KW-0290">Folate-binding</keyword>
<feature type="transmembrane region" description="Helical" evidence="8">
    <location>
        <begin position="47"/>
        <end position="67"/>
    </location>
</feature>
<gene>
    <name evidence="10" type="ORF">HHI36_017023</name>
</gene>
<evidence type="ECO:0000256" key="9">
    <source>
        <dbReference type="SAM" id="SignalP"/>
    </source>
</evidence>
<feature type="transmembrane region" description="Helical" evidence="8">
    <location>
        <begin position="223"/>
        <end position="243"/>
    </location>
</feature>
<dbReference type="PIRSF" id="PIRSF028739">
    <property type="entry name" value="Folate_carrier"/>
    <property type="match status" value="1"/>
</dbReference>
<feature type="transmembrane region" description="Helical" evidence="8">
    <location>
        <begin position="388"/>
        <end position="409"/>
    </location>
</feature>
<feature type="transmembrane region" description="Helical" evidence="8">
    <location>
        <begin position="350"/>
        <end position="368"/>
    </location>
</feature>
<dbReference type="PANTHER" id="PTHR10686">
    <property type="entry name" value="FOLATE TRANSPORTER"/>
    <property type="match status" value="1"/>
</dbReference>
<dbReference type="NCBIfam" id="TIGR00806">
    <property type="entry name" value="rfc"/>
    <property type="match status" value="1"/>
</dbReference>
<keyword evidence="5 7" id="KW-0472">Membrane</keyword>
<feature type="transmembrane region" description="Helical" evidence="8">
    <location>
        <begin position="318"/>
        <end position="338"/>
    </location>
</feature>
<feature type="transmembrane region" description="Helical" evidence="8">
    <location>
        <begin position="295"/>
        <end position="312"/>
    </location>
</feature>
<feature type="transmembrane region" description="Helical" evidence="8">
    <location>
        <begin position="165"/>
        <end position="184"/>
    </location>
</feature>
<dbReference type="FunFam" id="1.20.1250.20:FF:000298">
    <property type="entry name" value="Thiamine transporter"/>
    <property type="match status" value="1"/>
</dbReference>
<dbReference type="GO" id="GO:0051180">
    <property type="term" value="P:vitamin transport"/>
    <property type="evidence" value="ECO:0007669"/>
    <property type="project" value="UniProtKB-ARBA"/>
</dbReference>
<accession>A0ABD2NLT8</accession>
<keyword evidence="2 8" id="KW-0812">Transmembrane</keyword>
<evidence type="ECO:0000256" key="7">
    <source>
        <dbReference type="PIRNR" id="PIRNR028739"/>
    </source>
</evidence>
<evidence type="ECO:0000256" key="2">
    <source>
        <dbReference type="ARBA" id="ARBA00022692"/>
    </source>
</evidence>
<comment type="similarity">
    <text evidence="1 7">Belongs to the reduced folate carrier (RFC) transporter (TC 2.A.48) family.</text>
</comment>
<dbReference type="InterPro" id="IPR002666">
    <property type="entry name" value="Folate_carrier"/>
</dbReference>
<reference evidence="10 11" key="1">
    <citation type="journal article" date="2021" name="BMC Biol.">
        <title>Horizontally acquired antibacterial genes associated with adaptive radiation of ladybird beetles.</title>
        <authorList>
            <person name="Li H.S."/>
            <person name="Tang X.F."/>
            <person name="Huang Y.H."/>
            <person name="Xu Z.Y."/>
            <person name="Chen M.L."/>
            <person name="Du X.Y."/>
            <person name="Qiu B.Y."/>
            <person name="Chen P.T."/>
            <person name="Zhang W."/>
            <person name="Slipinski A."/>
            <person name="Escalona H.E."/>
            <person name="Waterhouse R.M."/>
            <person name="Zwick A."/>
            <person name="Pang H."/>
        </authorList>
    </citation>
    <scope>NUCLEOTIDE SEQUENCE [LARGE SCALE GENOMIC DNA]</scope>
    <source>
        <strain evidence="10">SYSU2018</strain>
    </source>
</reference>
<dbReference type="SUPFAM" id="SSF103473">
    <property type="entry name" value="MFS general substrate transporter"/>
    <property type="match status" value="1"/>
</dbReference>
<evidence type="ECO:0000256" key="5">
    <source>
        <dbReference type="ARBA" id="ARBA00023136"/>
    </source>
</evidence>
<feature type="transmembrane region" description="Helical" evidence="8">
    <location>
        <begin position="74"/>
        <end position="98"/>
    </location>
</feature>
<dbReference type="EMBL" id="JABFTP020000124">
    <property type="protein sequence ID" value="KAL3279514.1"/>
    <property type="molecule type" value="Genomic_DNA"/>
</dbReference>
<feature type="transmembrane region" description="Helical" evidence="8">
    <location>
        <begin position="263"/>
        <end position="283"/>
    </location>
</feature>
<proteinExistence type="inferred from homology"/>
<feature type="transmembrane region" description="Helical" evidence="8">
    <location>
        <begin position="141"/>
        <end position="159"/>
    </location>
</feature>